<accession>A0A4U1L5I4</accession>
<keyword evidence="3" id="KW-0804">Transcription</keyword>
<dbReference type="SUPFAM" id="SSF47413">
    <property type="entry name" value="lambda repressor-like DNA-binding domains"/>
    <property type="match status" value="1"/>
</dbReference>
<keyword evidence="7" id="KW-1185">Reference proteome</keyword>
<evidence type="ECO:0000256" key="2">
    <source>
        <dbReference type="ARBA" id="ARBA00023125"/>
    </source>
</evidence>
<name>A0A4U1L5I4_9SPHN</name>
<dbReference type="PROSITE" id="PS50932">
    <property type="entry name" value="HTH_LACI_2"/>
    <property type="match status" value="1"/>
</dbReference>
<dbReference type="PANTHER" id="PTHR30146">
    <property type="entry name" value="LACI-RELATED TRANSCRIPTIONAL REPRESSOR"/>
    <property type="match status" value="1"/>
</dbReference>
<dbReference type="SUPFAM" id="SSF53822">
    <property type="entry name" value="Periplasmic binding protein-like I"/>
    <property type="match status" value="1"/>
</dbReference>
<dbReference type="OrthoDB" id="8433438at2"/>
<evidence type="ECO:0000256" key="1">
    <source>
        <dbReference type="ARBA" id="ARBA00023015"/>
    </source>
</evidence>
<reference evidence="6 7" key="1">
    <citation type="submission" date="2019-04" db="EMBL/GenBank/DDBJ databases">
        <authorList>
            <person name="Yang Y."/>
            <person name="Wei D."/>
        </authorList>
    </citation>
    <scope>NUCLEOTIDE SEQUENCE [LARGE SCALE GENOMIC DNA]</scope>
    <source>
        <strain evidence="6 7">L-1-4w-11</strain>
    </source>
</reference>
<keyword evidence="1" id="KW-0805">Transcription regulation</keyword>
<dbReference type="EMBL" id="SWKR01000002">
    <property type="protein sequence ID" value="TKD51824.1"/>
    <property type="molecule type" value="Genomic_DNA"/>
</dbReference>
<feature type="domain" description="HTH lacI-type" evidence="5">
    <location>
        <begin position="23"/>
        <end position="77"/>
    </location>
</feature>
<comment type="caution">
    <text evidence="6">The sequence shown here is derived from an EMBL/GenBank/DDBJ whole genome shotgun (WGS) entry which is preliminary data.</text>
</comment>
<feature type="compositionally biased region" description="Basic and acidic residues" evidence="4">
    <location>
        <begin position="1"/>
        <end position="11"/>
    </location>
</feature>
<organism evidence="6 7">
    <name type="scientific">Sphingomonas baiyangensis</name>
    <dbReference type="NCBI Taxonomy" id="2572576"/>
    <lineage>
        <taxon>Bacteria</taxon>
        <taxon>Pseudomonadati</taxon>
        <taxon>Pseudomonadota</taxon>
        <taxon>Alphaproteobacteria</taxon>
        <taxon>Sphingomonadales</taxon>
        <taxon>Sphingomonadaceae</taxon>
        <taxon>Sphingomonas</taxon>
    </lineage>
</organism>
<dbReference type="Pfam" id="PF00356">
    <property type="entry name" value="LacI"/>
    <property type="match status" value="1"/>
</dbReference>
<dbReference type="SMART" id="SM00354">
    <property type="entry name" value="HTH_LACI"/>
    <property type="match status" value="1"/>
</dbReference>
<evidence type="ECO:0000259" key="5">
    <source>
        <dbReference type="PROSITE" id="PS50932"/>
    </source>
</evidence>
<dbReference type="InterPro" id="IPR046335">
    <property type="entry name" value="LacI/GalR-like_sensor"/>
</dbReference>
<dbReference type="InterPro" id="IPR010982">
    <property type="entry name" value="Lambda_DNA-bd_dom_sf"/>
</dbReference>
<dbReference type="GO" id="GO:0003700">
    <property type="term" value="F:DNA-binding transcription factor activity"/>
    <property type="evidence" value="ECO:0007669"/>
    <property type="project" value="TreeGrafter"/>
</dbReference>
<dbReference type="Gene3D" id="1.10.260.40">
    <property type="entry name" value="lambda repressor-like DNA-binding domains"/>
    <property type="match status" value="1"/>
</dbReference>
<keyword evidence="2" id="KW-0238">DNA-binding</keyword>
<dbReference type="InterPro" id="IPR000843">
    <property type="entry name" value="HTH_LacI"/>
</dbReference>
<sequence length="362" mass="38851">MRGGSRREARGATKVSRTASQRPTSFDIAYRAGVSQPTVSRALRGSPSVSAATRARIEEIARELNYAVDKNASSLRSQQSHTLALLFFEDPTADAGLINPFFLSMLGSITRAAASEGYDLLISFQQLAGDWHKTYEDSRKADGIILLGYGDYALYRPRLEQLHAQGTHFVRWGSPEPGDRGTTIGCDNRAGGRLATEHLLAHGRRRIAFLGSADDHYPEFRERYFGHCDALHAAGVPVEPALQADAITLEAAGAEAIATLAARGVDYDGVVAASDLIAIGAIHALQAAGRRVPHDIAVVGYDDIPAAHQASPPLTTVAQDAQQAGEALVAALLARLDNRDPRSRLLPVTLKERQSCGTHTNT</sequence>
<dbReference type="Gene3D" id="3.40.50.2300">
    <property type="match status" value="2"/>
</dbReference>
<dbReference type="Pfam" id="PF13377">
    <property type="entry name" value="Peripla_BP_3"/>
    <property type="match status" value="1"/>
</dbReference>
<protein>
    <submittedName>
        <fullName evidence="6">LacI family transcriptional regulator</fullName>
    </submittedName>
</protein>
<evidence type="ECO:0000256" key="3">
    <source>
        <dbReference type="ARBA" id="ARBA00023163"/>
    </source>
</evidence>
<evidence type="ECO:0000313" key="6">
    <source>
        <dbReference type="EMBL" id="TKD51824.1"/>
    </source>
</evidence>
<dbReference type="CDD" id="cd01392">
    <property type="entry name" value="HTH_LacI"/>
    <property type="match status" value="1"/>
</dbReference>
<dbReference type="GO" id="GO:0000976">
    <property type="term" value="F:transcription cis-regulatory region binding"/>
    <property type="evidence" value="ECO:0007669"/>
    <property type="project" value="TreeGrafter"/>
</dbReference>
<dbReference type="Proteomes" id="UP000309138">
    <property type="component" value="Unassembled WGS sequence"/>
</dbReference>
<evidence type="ECO:0000313" key="7">
    <source>
        <dbReference type="Proteomes" id="UP000309138"/>
    </source>
</evidence>
<proteinExistence type="predicted"/>
<gene>
    <name evidence="6" type="ORF">FBR43_14485</name>
</gene>
<feature type="region of interest" description="Disordered" evidence="4">
    <location>
        <begin position="1"/>
        <end position="21"/>
    </location>
</feature>
<evidence type="ECO:0000256" key="4">
    <source>
        <dbReference type="SAM" id="MobiDB-lite"/>
    </source>
</evidence>
<dbReference type="AlphaFoldDB" id="A0A4U1L5I4"/>
<dbReference type="InterPro" id="IPR028082">
    <property type="entry name" value="Peripla_BP_I"/>
</dbReference>
<dbReference type="PANTHER" id="PTHR30146:SF120">
    <property type="entry name" value="ALANINE RACEMASE"/>
    <property type="match status" value="1"/>
</dbReference>